<reference evidence="3" key="2">
    <citation type="submission" date="2017-02" db="EMBL/GenBank/DDBJ databases">
        <authorList>
            <person name="Peterson S.W."/>
        </authorList>
    </citation>
    <scope>NUCLEOTIDE SEQUENCE</scope>
</reference>
<sequence>MMIPVFVASTIILVLGTVCSARSTDPERTNLLQVSGCQPLLQDSDDAIFHLYPSRGEAPFVRQIGGLLALRDGWLDHASQLAGHVDRRFQPSGFLGSRGKRPNPSVVSLARYYQDASKRKRQPHTGFHGSRG</sequence>
<feature type="signal peptide" evidence="2">
    <location>
        <begin position="1"/>
        <end position="21"/>
    </location>
</feature>
<keyword evidence="2" id="KW-0732">Signal</keyword>
<proteinExistence type="evidence at transcript level"/>
<feature type="chain" id="PRO_5013050177" evidence="2">
    <location>
        <begin position="22"/>
        <end position="132"/>
    </location>
</feature>
<organism evidence="3">
    <name type="scientific">Deroceras reticulatum</name>
    <name type="common">Gray garden slug</name>
    <dbReference type="NCBI Taxonomy" id="145610"/>
    <lineage>
        <taxon>Eukaryota</taxon>
        <taxon>Metazoa</taxon>
        <taxon>Spiralia</taxon>
        <taxon>Lophotrochozoa</taxon>
        <taxon>Mollusca</taxon>
        <taxon>Gastropoda</taxon>
        <taxon>Heterobranchia</taxon>
        <taxon>Euthyneura</taxon>
        <taxon>Panpulmonata</taxon>
        <taxon>Eupulmonata</taxon>
        <taxon>Stylommatophora</taxon>
        <taxon>Helicina</taxon>
        <taxon>Limacoidea</taxon>
        <taxon>Agriolimacidae</taxon>
        <taxon>Deroceras</taxon>
    </lineage>
</organism>
<reference evidence="3" key="1">
    <citation type="journal article" date="2017" name="Peptides">
        <title>Neuropeptides predicted from the transcriptome analysis of the gray garden slug Deroceras reticulatum.</title>
        <authorList>
            <person name="Ahn S.J."/>
            <person name="Martin R."/>
            <person name="Rao S."/>
            <person name="Choi M.Y."/>
        </authorList>
    </citation>
    <scope>NUCLEOTIDE SEQUENCE</scope>
</reference>
<accession>A0A1X9WEG9</accession>
<name>A0A1X9WEG9_DERRE</name>
<evidence type="ECO:0000256" key="2">
    <source>
        <dbReference type="SAM" id="SignalP"/>
    </source>
</evidence>
<protein>
    <submittedName>
        <fullName evidence="3">Tachykinin 2</fullName>
    </submittedName>
</protein>
<dbReference type="AlphaFoldDB" id="A0A1X9WEG9"/>
<dbReference type="EMBL" id="KY659303">
    <property type="protein sequence ID" value="ARS01404.1"/>
    <property type="molecule type" value="mRNA"/>
</dbReference>
<evidence type="ECO:0000313" key="3">
    <source>
        <dbReference type="EMBL" id="ARS01404.1"/>
    </source>
</evidence>
<feature type="region of interest" description="Disordered" evidence="1">
    <location>
        <begin position="113"/>
        <end position="132"/>
    </location>
</feature>
<evidence type="ECO:0000256" key="1">
    <source>
        <dbReference type="SAM" id="MobiDB-lite"/>
    </source>
</evidence>